<sequence length="347" mass="39297">MPRSITIIGIIVLLVTGLSILSASCRRTSWGKDLNRVQQSIPDGFPEPYYRYTDNPLSEEGIALGRKLFYEGRLSVDGNFPCASCHEQRGAFGLFEHDRSHGYNNSHTLRNGPPLFNLAWQQYYHWDGEFTTLTDAIAQPINGHLEMADDFTNIIAKLQADVNYRKEFKAVFNTQFIQPRHVLMALSQFLGTFVTANSKYDRVKKGQAVFTAEEQQGYTLFLARCNTCHTEPLFTDGSFRNTGLPVDPLLNDYGRLHITRMREDSLKFKVPSLRNVAVSSNYMHDGRFLTMVQALNHYRSNVQQSATLDPLLNNGIPMNDTELLSIVAFLRTLTDSSFITNPALSRP</sequence>
<keyword evidence="3 8" id="KW-0479">Metal-binding</keyword>
<evidence type="ECO:0000256" key="7">
    <source>
        <dbReference type="ARBA" id="ARBA00023004"/>
    </source>
</evidence>
<evidence type="ECO:0000313" key="11">
    <source>
        <dbReference type="Proteomes" id="UP001597511"/>
    </source>
</evidence>
<protein>
    <submittedName>
        <fullName evidence="10">Cytochrome-c peroxidase</fullName>
    </submittedName>
</protein>
<evidence type="ECO:0000256" key="4">
    <source>
        <dbReference type="ARBA" id="ARBA00022729"/>
    </source>
</evidence>
<comment type="caution">
    <text evidence="10">The sequence shown here is derived from an EMBL/GenBank/DDBJ whole genome shotgun (WGS) entry which is preliminary data.</text>
</comment>
<dbReference type="PANTHER" id="PTHR30600:SF10">
    <property type="entry name" value="BLL6722 PROTEIN"/>
    <property type="match status" value="1"/>
</dbReference>
<organism evidence="10 11">
    <name type="scientific">Terrimonas rubra</name>
    <dbReference type="NCBI Taxonomy" id="1035890"/>
    <lineage>
        <taxon>Bacteria</taxon>
        <taxon>Pseudomonadati</taxon>
        <taxon>Bacteroidota</taxon>
        <taxon>Chitinophagia</taxon>
        <taxon>Chitinophagales</taxon>
        <taxon>Chitinophagaceae</taxon>
        <taxon>Terrimonas</taxon>
    </lineage>
</organism>
<evidence type="ECO:0000256" key="5">
    <source>
        <dbReference type="ARBA" id="ARBA00022764"/>
    </source>
</evidence>
<dbReference type="PROSITE" id="PS51007">
    <property type="entry name" value="CYTC"/>
    <property type="match status" value="1"/>
</dbReference>
<accession>A0ABW6A5B6</accession>
<keyword evidence="4" id="KW-0732">Signal</keyword>
<dbReference type="PIRSF" id="PIRSF000294">
    <property type="entry name" value="Cytochrome-c_peroxidase"/>
    <property type="match status" value="1"/>
</dbReference>
<evidence type="ECO:0000256" key="1">
    <source>
        <dbReference type="ARBA" id="ARBA00004418"/>
    </source>
</evidence>
<proteinExistence type="predicted"/>
<dbReference type="GO" id="GO:0004601">
    <property type="term" value="F:peroxidase activity"/>
    <property type="evidence" value="ECO:0007669"/>
    <property type="project" value="UniProtKB-KW"/>
</dbReference>
<dbReference type="PANTHER" id="PTHR30600">
    <property type="entry name" value="CYTOCHROME C PEROXIDASE-RELATED"/>
    <property type="match status" value="1"/>
</dbReference>
<dbReference type="InterPro" id="IPR009056">
    <property type="entry name" value="Cyt_c-like_dom"/>
</dbReference>
<keyword evidence="5" id="KW-0574">Periplasm</keyword>
<evidence type="ECO:0000259" key="9">
    <source>
        <dbReference type="PROSITE" id="PS51007"/>
    </source>
</evidence>
<dbReference type="InterPro" id="IPR026259">
    <property type="entry name" value="MauG/Cytc_peroxidase"/>
</dbReference>
<gene>
    <name evidence="10" type="ORF">ACFS6H_07085</name>
</gene>
<dbReference type="PROSITE" id="PS51257">
    <property type="entry name" value="PROKAR_LIPOPROTEIN"/>
    <property type="match status" value="1"/>
</dbReference>
<evidence type="ECO:0000256" key="6">
    <source>
        <dbReference type="ARBA" id="ARBA00023002"/>
    </source>
</evidence>
<name>A0ABW6A5B6_9BACT</name>
<dbReference type="Pfam" id="PF03150">
    <property type="entry name" value="CCP_MauG"/>
    <property type="match status" value="1"/>
</dbReference>
<dbReference type="InterPro" id="IPR036909">
    <property type="entry name" value="Cyt_c-like_dom_sf"/>
</dbReference>
<keyword evidence="6" id="KW-0560">Oxidoreductase</keyword>
<dbReference type="Gene3D" id="1.10.760.10">
    <property type="entry name" value="Cytochrome c-like domain"/>
    <property type="match status" value="2"/>
</dbReference>
<dbReference type="EMBL" id="JBHUOZ010000001">
    <property type="protein sequence ID" value="MFD2919461.1"/>
    <property type="molecule type" value="Genomic_DNA"/>
</dbReference>
<keyword evidence="10" id="KW-0575">Peroxidase</keyword>
<dbReference type="InterPro" id="IPR051395">
    <property type="entry name" value="Cytochrome_c_Peroxidase/MauG"/>
</dbReference>
<evidence type="ECO:0000256" key="2">
    <source>
        <dbReference type="ARBA" id="ARBA00022617"/>
    </source>
</evidence>
<evidence type="ECO:0000313" key="10">
    <source>
        <dbReference type="EMBL" id="MFD2919461.1"/>
    </source>
</evidence>
<keyword evidence="2 8" id="KW-0349">Heme</keyword>
<evidence type="ECO:0000256" key="8">
    <source>
        <dbReference type="PROSITE-ProRule" id="PRU00433"/>
    </source>
</evidence>
<evidence type="ECO:0000256" key="3">
    <source>
        <dbReference type="ARBA" id="ARBA00022723"/>
    </source>
</evidence>
<feature type="domain" description="Cytochrome c" evidence="9">
    <location>
        <begin position="201"/>
        <end position="334"/>
    </location>
</feature>
<keyword evidence="7 8" id="KW-0408">Iron</keyword>
<reference evidence="11" key="1">
    <citation type="journal article" date="2019" name="Int. J. Syst. Evol. Microbiol.">
        <title>The Global Catalogue of Microorganisms (GCM) 10K type strain sequencing project: providing services to taxonomists for standard genome sequencing and annotation.</title>
        <authorList>
            <consortium name="The Broad Institute Genomics Platform"/>
            <consortium name="The Broad Institute Genome Sequencing Center for Infectious Disease"/>
            <person name="Wu L."/>
            <person name="Ma J."/>
        </authorList>
    </citation>
    <scope>NUCLEOTIDE SEQUENCE [LARGE SCALE GENOMIC DNA]</scope>
    <source>
        <strain evidence="11">KCTC 23299</strain>
    </source>
</reference>
<dbReference type="RefSeq" id="WP_386096670.1">
    <property type="nucleotide sequence ID" value="NZ_JBHUOZ010000001.1"/>
</dbReference>
<keyword evidence="11" id="KW-1185">Reference proteome</keyword>
<dbReference type="SUPFAM" id="SSF46626">
    <property type="entry name" value="Cytochrome c"/>
    <property type="match status" value="2"/>
</dbReference>
<dbReference type="InterPro" id="IPR004852">
    <property type="entry name" value="Di-haem_cyt_c_peroxidsae"/>
</dbReference>
<comment type="subcellular location">
    <subcellularLocation>
        <location evidence="1">Periplasm</location>
    </subcellularLocation>
</comment>
<dbReference type="Proteomes" id="UP001597511">
    <property type="component" value="Unassembled WGS sequence"/>
</dbReference>